<keyword evidence="3" id="KW-1185">Reference proteome</keyword>
<evidence type="ECO:0000259" key="1">
    <source>
        <dbReference type="Pfam" id="PF08268"/>
    </source>
</evidence>
<dbReference type="PANTHER" id="PTHR31672:SF13">
    <property type="entry name" value="F-BOX PROTEIN CPR30-LIKE"/>
    <property type="match status" value="1"/>
</dbReference>
<evidence type="ECO:0000313" key="2">
    <source>
        <dbReference type="EMBL" id="KAJ9554245.1"/>
    </source>
</evidence>
<dbReference type="Pfam" id="PF08268">
    <property type="entry name" value="FBA_3"/>
    <property type="match status" value="1"/>
</dbReference>
<dbReference type="EMBL" id="JARYMX010000004">
    <property type="protein sequence ID" value="KAJ9554245.1"/>
    <property type="molecule type" value="Genomic_DNA"/>
</dbReference>
<evidence type="ECO:0000313" key="3">
    <source>
        <dbReference type="Proteomes" id="UP001172457"/>
    </source>
</evidence>
<gene>
    <name evidence="2" type="ORF">OSB04_018290</name>
</gene>
<sequence>MEASTQKLLRLPILMPQLGTIDDHAIQICNPSLSAVVTLPPYAMPSPLAVAGLFGFDPLTDDYKVVKIMSRCVLPPDLAGLEGCLGPHSYDVVKDWLQVEVYSMRKELITEKFPSHFTSIWELNQDFVDNRDGHLHWLGCIKENKKMVQKILAFDMGVNSFIEIRLPDSVYRWNCVGVWMESFL</sequence>
<dbReference type="InterPro" id="IPR013187">
    <property type="entry name" value="F-box-assoc_dom_typ3"/>
</dbReference>
<dbReference type="AlphaFoldDB" id="A0AA38TGC7"/>
<dbReference type="InterPro" id="IPR050796">
    <property type="entry name" value="SCF_F-box_component"/>
</dbReference>
<proteinExistence type="predicted"/>
<reference evidence="2" key="1">
    <citation type="submission" date="2023-03" db="EMBL/GenBank/DDBJ databases">
        <title>Chromosome-scale reference genome and RAD-based genetic map of yellow starthistle (Centaurea solstitialis) reveal putative structural variation and QTLs associated with invader traits.</title>
        <authorList>
            <person name="Reatini B."/>
            <person name="Cang F.A."/>
            <person name="Jiang Q."/>
            <person name="Mckibben M.T.W."/>
            <person name="Barker M.S."/>
            <person name="Rieseberg L.H."/>
            <person name="Dlugosch K.M."/>
        </authorList>
    </citation>
    <scope>NUCLEOTIDE SEQUENCE</scope>
    <source>
        <strain evidence="2">CAN-66</strain>
        <tissue evidence="2">Leaf</tissue>
    </source>
</reference>
<protein>
    <recommendedName>
        <fullName evidence="1">F-box associated beta-propeller type 3 domain-containing protein</fullName>
    </recommendedName>
</protein>
<feature type="domain" description="F-box associated beta-propeller type 3" evidence="1">
    <location>
        <begin position="26"/>
        <end position="170"/>
    </location>
</feature>
<dbReference type="Proteomes" id="UP001172457">
    <property type="component" value="Chromosome 4"/>
</dbReference>
<name>A0AA38TGC7_9ASTR</name>
<organism evidence="2 3">
    <name type="scientific">Centaurea solstitialis</name>
    <name type="common">yellow star-thistle</name>
    <dbReference type="NCBI Taxonomy" id="347529"/>
    <lineage>
        <taxon>Eukaryota</taxon>
        <taxon>Viridiplantae</taxon>
        <taxon>Streptophyta</taxon>
        <taxon>Embryophyta</taxon>
        <taxon>Tracheophyta</taxon>
        <taxon>Spermatophyta</taxon>
        <taxon>Magnoliopsida</taxon>
        <taxon>eudicotyledons</taxon>
        <taxon>Gunneridae</taxon>
        <taxon>Pentapetalae</taxon>
        <taxon>asterids</taxon>
        <taxon>campanulids</taxon>
        <taxon>Asterales</taxon>
        <taxon>Asteraceae</taxon>
        <taxon>Carduoideae</taxon>
        <taxon>Cardueae</taxon>
        <taxon>Centaureinae</taxon>
        <taxon>Centaurea</taxon>
    </lineage>
</organism>
<comment type="caution">
    <text evidence="2">The sequence shown here is derived from an EMBL/GenBank/DDBJ whole genome shotgun (WGS) entry which is preliminary data.</text>
</comment>
<dbReference type="PANTHER" id="PTHR31672">
    <property type="entry name" value="BNACNNG10540D PROTEIN"/>
    <property type="match status" value="1"/>
</dbReference>
<accession>A0AA38TGC7</accession>